<reference evidence="2 3" key="1">
    <citation type="submission" date="2014-04" db="EMBL/GenBank/DDBJ databases">
        <authorList>
            <consortium name="DOE Joint Genome Institute"/>
            <person name="Kuo A."/>
            <person name="Tarkka M."/>
            <person name="Buscot F."/>
            <person name="Kohler A."/>
            <person name="Nagy L.G."/>
            <person name="Floudas D."/>
            <person name="Copeland A."/>
            <person name="Barry K.W."/>
            <person name="Cichocki N."/>
            <person name="Veneault-Fourrey C."/>
            <person name="LaButti K."/>
            <person name="Lindquist E.A."/>
            <person name="Lipzen A."/>
            <person name="Lundell T."/>
            <person name="Morin E."/>
            <person name="Murat C."/>
            <person name="Sun H."/>
            <person name="Tunlid A."/>
            <person name="Henrissat B."/>
            <person name="Grigoriev I.V."/>
            <person name="Hibbett D.S."/>
            <person name="Martin F."/>
            <person name="Nordberg H.P."/>
            <person name="Cantor M.N."/>
            <person name="Hua S.X."/>
        </authorList>
    </citation>
    <scope>NUCLEOTIDE SEQUENCE [LARGE SCALE GENOMIC DNA]</scope>
    <source>
        <strain evidence="2 3">F 1598</strain>
    </source>
</reference>
<name>A0A0C3FWD5_PILCF</name>
<evidence type="ECO:0008006" key="4">
    <source>
        <dbReference type="Google" id="ProtNLM"/>
    </source>
</evidence>
<dbReference type="HOGENOM" id="CLU_057349_2_0_1"/>
<dbReference type="InterPro" id="IPR036314">
    <property type="entry name" value="SOD_C_sf"/>
</dbReference>
<dbReference type="EMBL" id="KN832989">
    <property type="protein sequence ID" value="KIM83894.1"/>
    <property type="molecule type" value="Genomic_DNA"/>
</dbReference>
<dbReference type="Proteomes" id="UP000054166">
    <property type="component" value="Unassembled WGS sequence"/>
</dbReference>
<feature type="region of interest" description="Disordered" evidence="1">
    <location>
        <begin position="213"/>
        <end position="255"/>
    </location>
</feature>
<evidence type="ECO:0000313" key="3">
    <source>
        <dbReference type="Proteomes" id="UP000054166"/>
    </source>
</evidence>
<gene>
    <name evidence="2" type="ORF">PILCRDRAFT_818911</name>
</gene>
<feature type="compositionally biased region" description="Low complexity" evidence="1">
    <location>
        <begin position="224"/>
        <end position="234"/>
    </location>
</feature>
<dbReference type="STRING" id="765440.A0A0C3FWD5"/>
<reference evidence="3" key="2">
    <citation type="submission" date="2015-01" db="EMBL/GenBank/DDBJ databases">
        <title>Evolutionary Origins and Diversification of the Mycorrhizal Mutualists.</title>
        <authorList>
            <consortium name="DOE Joint Genome Institute"/>
            <consortium name="Mycorrhizal Genomics Consortium"/>
            <person name="Kohler A."/>
            <person name="Kuo A."/>
            <person name="Nagy L.G."/>
            <person name="Floudas D."/>
            <person name="Copeland A."/>
            <person name="Barry K.W."/>
            <person name="Cichocki N."/>
            <person name="Veneault-Fourrey C."/>
            <person name="LaButti K."/>
            <person name="Lindquist E.A."/>
            <person name="Lipzen A."/>
            <person name="Lundell T."/>
            <person name="Morin E."/>
            <person name="Murat C."/>
            <person name="Riley R."/>
            <person name="Ohm R."/>
            <person name="Sun H."/>
            <person name="Tunlid A."/>
            <person name="Henrissat B."/>
            <person name="Grigoriev I.V."/>
            <person name="Hibbett D.S."/>
            <person name="Martin F."/>
        </authorList>
    </citation>
    <scope>NUCLEOTIDE SEQUENCE [LARGE SCALE GENOMIC DNA]</scope>
    <source>
        <strain evidence="3">F 1598</strain>
    </source>
</reference>
<keyword evidence="3" id="KW-1185">Reference proteome</keyword>
<dbReference type="OrthoDB" id="275227at2759"/>
<dbReference type="Gene3D" id="3.55.40.20">
    <property type="entry name" value="Iron/manganese superoxide dismutase, C-terminal domain"/>
    <property type="match status" value="2"/>
</dbReference>
<sequence>MSGYLISSTSARISLFSLARRHATVTRWSRHLHVRRPLEYPIEDGLGAFLPPPALKMLAVDYQDGLLQRLNDEVQGTAEETKSVAQTVIDTAQERSKSLAFCYASEALNNSFFLDFLKPPPPPPASNHESDISPYFGTAIRHHEASLVNLKSKFSATVMGMSTSGYVWFVTDQSGFTAVIPTYGSGTLLVRSRQQHTPVAGLVLGESLKTKTKFETRSNPDPVAASTSGTSATSPISGLSHSSPPLNPSTSSRAFHTTPSSLSNFFLPTTPSSLFSGSKIIDPTSPSKRRGSGIDMTTLGETLYPLFCISVHECAWITAGYGIWGKEEWLKHFWTVLDWHKVSQAYVKWVPDTTTYI</sequence>
<dbReference type="PANTHER" id="PTHR43595:SF2">
    <property type="entry name" value="SMALL RIBOSOMAL SUBUNIT PROTEIN MS42"/>
    <property type="match status" value="1"/>
</dbReference>
<dbReference type="GO" id="GO:0005737">
    <property type="term" value="C:cytoplasm"/>
    <property type="evidence" value="ECO:0007669"/>
    <property type="project" value="TreeGrafter"/>
</dbReference>
<dbReference type="SUPFAM" id="SSF46609">
    <property type="entry name" value="Fe,Mn superoxide dismutase (SOD), N-terminal domain"/>
    <property type="match status" value="1"/>
</dbReference>
<protein>
    <recommendedName>
        <fullName evidence="4">Manganese/iron superoxide dismutase C-terminal domain-containing protein</fullName>
    </recommendedName>
</protein>
<dbReference type="AlphaFoldDB" id="A0A0C3FWD5"/>
<accession>A0A0C3FWD5</accession>
<dbReference type="InParanoid" id="A0A0C3FWD5"/>
<dbReference type="InterPro" id="IPR036324">
    <property type="entry name" value="Mn/Fe_SOD_N_sf"/>
</dbReference>
<feature type="compositionally biased region" description="Polar residues" evidence="1">
    <location>
        <begin position="235"/>
        <end position="255"/>
    </location>
</feature>
<dbReference type="PANTHER" id="PTHR43595">
    <property type="entry name" value="37S RIBOSOMAL PROTEIN S26, MITOCHONDRIAL"/>
    <property type="match status" value="1"/>
</dbReference>
<dbReference type="SUPFAM" id="SSF54719">
    <property type="entry name" value="Fe,Mn superoxide dismutase (SOD), C-terminal domain"/>
    <property type="match status" value="1"/>
</dbReference>
<organism evidence="2 3">
    <name type="scientific">Piloderma croceum (strain F 1598)</name>
    <dbReference type="NCBI Taxonomy" id="765440"/>
    <lineage>
        <taxon>Eukaryota</taxon>
        <taxon>Fungi</taxon>
        <taxon>Dikarya</taxon>
        <taxon>Basidiomycota</taxon>
        <taxon>Agaricomycotina</taxon>
        <taxon>Agaricomycetes</taxon>
        <taxon>Agaricomycetidae</taxon>
        <taxon>Atheliales</taxon>
        <taxon>Atheliaceae</taxon>
        <taxon>Piloderma</taxon>
    </lineage>
</organism>
<evidence type="ECO:0000313" key="2">
    <source>
        <dbReference type="EMBL" id="KIM83894.1"/>
    </source>
</evidence>
<proteinExistence type="predicted"/>
<evidence type="ECO:0000256" key="1">
    <source>
        <dbReference type="SAM" id="MobiDB-lite"/>
    </source>
</evidence>